<dbReference type="AlphaFoldDB" id="A0AA37WFL7"/>
<dbReference type="Proteomes" id="UP001156666">
    <property type="component" value="Unassembled WGS sequence"/>
</dbReference>
<organism evidence="1 2">
    <name type="scientific">Portibacter lacus</name>
    <dbReference type="NCBI Taxonomy" id="1099794"/>
    <lineage>
        <taxon>Bacteria</taxon>
        <taxon>Pseudomonadati</taxon>
        <taxon>Bacteroidota</taxon>
        <taxon>Saprospiria</taxon>
        <taxon>Saprospirales</taxon>
        <taxon>Haliscomenobacteraceae</taxon>
        <taxon>Portibacter</taxon>
    </lineage>
</organism>
<evidence type="ECO:0000313" key="2">
    <source>
        <dbReference type="Proteomes" id="UP001156666"/>
    </source>
</evidence>
<keyword evidence="2" id="KW-1185">Reference proteome</keyword>
<dbReference type="InterPro" id="IPR011042">
    <property type="entry name" value="6-blade_b-propeller_TolB-like"/>
</dbReference>
<sequence>MAKYILSLFIIGLLLGCNITKTIKAPFECELLDNPIQNFKFDVFGNLYTIDLKNRLKVYDKDLNFLFEYYNNSLGNISYVDVTNPKKIMLFFSGFQRIIFVDDALSEIGRYQGEFNIIAAGNSSDNNIWIYDGLDYRLKKISKNSKVIIESNPVESYIQLDIHPDFIVEQNNMVFMVEEGRGIAIFDNFGNYSSYLPLEDSGSIIVKDKSIVYTKGGILYQQLTENTLAQTRKIKTIPAGAEIVRIFNKSIFYTENRCLKKITLD</sequence>
<evidence type="ECO:0000313" key="1">
    <source>
        <dbReference type="EMBL" id="GLR18792.1"/>
    </source>
</evidence>
<dbReference type="SUPFAM" id="SSF101898">
    <property type="entry name" value="NHL repeat"/>
    <property type="match status" value="1"/>
</dbReference>
<name>A0AA37WFL7_9BACT</name>
<gene>
    <name evidence="1" type="ORF">GCM10007940_34080</name>
</gene>
<dbReference type="PROSITE" id="PS51257">
    <property type="entry name" value="PROKAR_LIPOPROTEIN"/>
    <property type="match status" value="1"/>
</dbReference>
<reference evidence="1" key="1">
    <citation type="journal article" date="2014" name="Int. J. Syst. Evol. Microbiol.">
        <title>Complete genome sequence of Corynebacterium casei LMG S-19264T (=DSM 44701T), isolated from a smear-ripened cheese.</title>
        <authorList>
            <consortium name="US DOE Joint Genome Institute (JGI-PGF)"/>
            <person name="Walter F."/>
            <person name="Albersmeier A."/>
            <person name="Kalinowski J."/>
            <person name="Ruckert C."/>
        </authorList>
    </citation>
    <scope>NUCLEOTIDE SEQUENCE</scope>
    <source>
        <strain evidence="1">NBRC 108769</strain>
    </source>
</reference>
<protein>
    <submittedName>
        <fullName evidence="1">Uncharacterized protein</fullName>
    </submittedName>
</protein>
<comment type="caution">
    <text evidence="1">The sequence shown here is derived from an EMBL/GenBank/DDBJ whole genome shotgun (WGS) entry which is preliminary data.</text>
</comment>
<dbReference type="Gene3D" id="2.120.10.30">
    <property type="entry name" value="TolB, C-terminal domain"/>
    <property type="match status" value="1"/>
</dbReference>
<accession>A0AA37WFL7</accession>
<reference evidence="1" key="2">
    <citation type="submission" date="2023-01" db="EMBL/GenBank/DDBJ databases">
        <title>Draft genome sequence of Portibacter lacus strain NBRC 108769.</title>
        <authorList>
            <person name="Sun Q."/>
            <person name="Mori K."/>
        </authorList>
    </citation>
    <scope>NUCLEOTIDE SEQUENCE</scope>
    <source>
        <strain evidence="1">NBRC 108769</strain>
    </source>
</reference>
<dbReference type="EMBL" id="BSOH01000023">
    <property type="protein sequence ID" value="GLR18792.1"/>
    <property type="molecule type" value="Genomic_DNA"/>
</dbReference>
<dbReference type="RefSeq" id="WP_235292739.1">
    <property type="nucleotide sequence ID" value="NZ_BSOH01000023.1"/>
</dbReference>
<proteinExistence type="predicted"/>